<dbReference type="EMBL" id="CP013189">
    <property type="protein sequence ID" value="ALO46923.1"/>
    <property type="molecule type" value="Genomic_DNA"/>
</dbReference>
<keyword evidence="1" id="KW-0175">Coiled coil</keyword>
<dbReference type="CDD" id="cd12797">
    <property type="entry name" value="M23_peptidase"/>
    <property type="match status" value="1"/>
</dbReference>
<dbReference type="Gene3D" id="2.70.70.10">
    <property type="entry name" value="Glucose Permease (Domain IIA)"/>
    <property type="match status" value="1"/>
</dbReference>
<feature type="transmembrane region" description="Helical" evidence="2">
    <location>
        <begin position="21"/>
        <end position="42"/>
    </location>
</feature>
<dbReference type="KEGG" id="pspi:PS2015_2288"/>
<feature type="domain" description="M23ase beta-sheet core" evidence="3">
    <location>
        <begin position="208"/>
        <end position="301"/>
    </location>
</feature>
<evidence type="ECO:0000256" key="2">
    <source>
        <dbReference type="SAM" id="Phobius"/>
    </source>
</evidence>
<dbReference type="FunFam" id="2.70.70.10:FF:000006">
    <property type="entry name" value="M23 family peptidase"/>
    <property type="match status" value="1"/>
</dbReference>
<keyword evidence="5" id="KW-1185">Reference proteome</keyword>
<feature type="coiled-coil region" evidence="1">
    <location>
        <begin position="60"/>
        <end position="105"/>
    </location>
</feature>
<keyword evidence="2" id="KW-1133">Transmembrane helix</keyword>
<proteinExistence type="predicted"/>
<dbReference type="Proteomes" id="UP000065641">
    <property type="component" value="Chromosome"/>
</dbReference>
<reference evidence="4 5" key="1">
    <citation type="submission" date="2015-11" db="EMBL/GenBank/DDBJ databases">
        <authorList>
            <person name="Zhang Y."/>
            <person name="Guo Z."/>
        </authorList>
    </citation>
    <scope>NUCLEOTIDE SEQUENCE [LARGE SCALE GENOMIC DNA]</scope>
    <source>
        <strain evidence="4 5">KCTC 32221</strain>
    </source>
</reference>
<organism evidence="4 5">
    <name type="scientific">Pseudohongiella spirulinae</name>
    <dbReference type="NCBI Taxonomy" id="1249552"/>
    <lineage>
        <taxon>Bacteria</taxon>
        <taxon>Pseudomonadati</taxon>
        <taxon>Pseudomonadota</taxon>
        <taxon>Gammaproteobacteria</taxon>
        <taxon>Pseudomonadales</taxon>
        <taxon>Pseudohongiellaceae</taxon>
        <taxon>Pseudohongiella</taxon>
    </lineage>
</organism>
<evidence type="ECO:0000313" key="5">
    <source>
        <dbReference type="Proteomes" id="UP000065641"/>
    </source>
</evidence>
<dbReference type="PATRIC" id="fig|1249552.3.peg.2301"/>
<dbReference type="InterPro" id="IPR011055">
    <property type="entry name" value="Dup_hybrid_motif"/>
</dbReference>
<dbReference type="InterPro" id="IPR050570">
    <property type="entry name" value="Cell_wall_metabolism_enzyme"/>
</dbReference>
<evidence type="ECO:0000313" key="4">
    <source>
        <dbReference type="EMBL" id="ALO46923.1"/>
    </source>
</evidence>
<name>A0A0S2KF18_9GAMM</name>
<keyword evidence="2" id="KW-0812">Transmembrane</keyword>
<dbReference type="InterPro" id="IPR016047">
    <property type="entry name" value="M23ase_b-sheet_dom"/>
</dbReference>
<dbReference type="STRING" id="1249552.PS2015_2288"/>
<evidence type="ECO:0000256" key="1">
    <source>
        <dbReference type="SAM" id="Coils"/>
    </source>
</evidence>
<dbReference type="SUPFAM" id="SSF51261">
    <property type="entry name" value="Duplicated hybrid motif"/>
    <property type="match status" value="1"/>
</dbReference>
<dbReference type="RefSeq" id="WP_058022368.1">
    <property type="nucleotide sequence ID" value="NZ_CP013189.1"/>
</dbReference>
<evidence type="ECO:0000259" key="3">
    <source>
        <dbReference type="Pfam" id="PF01551"/>
    </source>
</evidence>
<dbReference type="OrthoDB" id="9805070at2"/>
<dbReference type="PANTHER" id="PTHR21666:SF291">
    <property type="entry name" value="STAGE II SPORULATION PROTEIN Q"/>
    <property type="match status" value="1"/>
</dbReference>
<dbReference type="Pfam" id="PF01551">
    <property type="entry name" value="Peptidase_M23"/>
    <property type="match status" value="1"/>
</dbReference>
<sequence>MKLILINQRYGHSRTIVIKGWLKGLLSLCLLGAPVAMGYLGYHLAINQSENEQIVSQEASDEWQLRLEEQSQTVGELRRNAELQLEALTSRLASLQARLLRLDALGERLTAVAELDPEEFNFSQAPAAGGVLISDSGSVQQPDFLVAINRLEEEIERRSQQLETIGELISDQRLTAEQEISGKPVVSGWMSSAYGRRTDPFTGRLAWHNGVDFAGAEGDDIVSVGAGVVTFSGTLPSYGKTVEVDHGNGYLTRYAHASEILVEAGDVVAQGQQIALIGSTGRSTGPHVHFEIYKNGRVIDPASYVRRTHR</sequence>
<gene>
    <name evidence="4" type="ORF">PS2015_2288</name>
</gene>
<dbReference type="GO" id="GO:0004222">
    <property type="term" value="F:metalloendopeptidase activity"/>
    <property type="evidence" value="ECO:0007669"/>
    <property type="project" value="TreeGrafter"/>
</dbReference>
<keyword evidence="2" id="KW-0472">Membrane</keyword>
<dbReference type="AlphaFoldDB" id="A0A0S2KF18"/>
<dbReference type="PANTHER" id="PTHR21666">
    <property type="entry name" value="PEPTIDASE-RELATED"/>
    <property type="match status" value="1"/>
</dbReference>
<accession>A0A0S2KF18</accession>
<protein>
    <submittedName>
        <fullName evidence="4">Peptidase M23</fullName>
    </submittedName>
</protein>